<evidence type="ECO:0000313" key="2">
    <source>
        <dbReference type="Proteomes" id="UP000292402"/>
    </source>
</evidence>
<dbReference type="EMBL" id="PDXA01000034">
    <property type="protein sequence ID" value="RYN45423.1"/>
    <property type="molecule type" value="Genomic_DNA"/>
</dbReference>
<reference evidence="2" key="1">
    <citation type="journal article" date="2019" name="bioRxiv">
        <title>Genomics, evolutionary history and diagnostics of the Alternaria alternata species group including apple and Asian pear pathotypes.</title>
        <authorList>
            <person name="Armitage A.D."/>
            <person name="Cockerton H.M."/>
            <person name="Sreenivasaprasad S."/>
            <person name="Woodhall J.W."/>
            <person name="Lane C.R."/>
            <person name="Harrison R.J."/>
            <person name="Clarkson J.P."/>
        </authorList>
    </citation>
    <scope>NUCLEOTIDE SEQUENCE [LARGE SCALE GENOMIC DNA]</scope>
    <source>
        <strain evidence="2">FERA 1082</strain>
    </source>
</reference>
<accession>A0A4Q4M8X8</accession>
<comment type="caution">
    <text evidence="1">The sequence shown here is derived from an EMBL/GenBank/DDBJ whole genome shotgun (WGS) entry which is preliminary data.</text>
</comment>
<evidence type="ECO:0000313" key="1">
    <source>
        <dbReference type="EMBL" id="RYN45423.1"/>
    </source>
</evidence>
<protein>
    <submittedName>
        <fullName evidence="1">Uncharacterized protein</fullName>
    </submittedName>
</protein>
<dbReference type="AlphaFoldDB" id="A0A4Q4M8X8"/>
<sequence>MATLQTVRRWIMTGAVAAITITGTIYGAGLKGQQDVKQQKRQILQATPEERIAQLEVARAELVVKKNEMERKMGQIAARRRAKEEALKNEK</sequence>
<gene>
    <name evidence="1" type="ORF">AA0114_g9034</name>
</gene>
<proteinExistence type="predicted"/>
<dbReference type="Proteomes" id="UP000292402">
    <property type="component" value="Unassembled WGS sequence"/>
</dbReference>
<organism evidence="1 2">
    <name type="scientific">Alternaria tenuissima</name>
    <dbReference type="NCBI Taxonomy" id="119927"/>
    <lineage>
        <taxon>Eukaryota</taxon>
        <taxon>Fungi</taxon>
        <taxon>Dikarya</taxon>
        <taxon>Ascomycota</taxon>
        <taxon>Pezizomycotina</taxon>
        <taxon>Dothideomycetes</taxon>
        <taxon>Pleosporomycetidae</taxon>
        <taxon>Pleosporales</taxon>
        <taxon>Pleosporineae</taxon>
        <taxon>Pleosporaceae</taxon>
        <taxon>Alternaria</taxon>
        <taxon>Alternaria sect. Alternaria</taxon>
        <taxon>Alternaria alternata complex</taxon>
    </lineage>
</organism>
<name>A0A4Q4M8X8_9PLEO</name>